<feature type="disulfide bond" description="Redox-active" evidence="17">
    <location>
        <begin position="49"/>
        <end position="54"/>
    </location>
</feature>
<keyword evidence="16" id="KW-0520">NAD</keyword>
<feature type="binding site" evidence="16">
    <location>
        <begin position="184"/>
        <end position="191"/>
    </location>
    <ligand>
        <name>NAD(+)</name>
        <dbReference type="ChEBI" id="CHEBI:57540"/>
    </ligand>
</feature>
<keyword evidence="10" id="KW-0476">Mercury</keyword>
<comment type="caution">
    <text evidence="21">The sequence shown here is derived from an EMBL/GenBank/DDBJ whole genome shotgun (WGS) entry which is preliminary data.</text>
</comment>
<feature type="binding site" evidence="16">
    <location>
        <position position="58"/>
    </location>
    <ligand>
        <name>FAD</name>
        <dbReference type="ChEBI" id="CHEBI:57692"/>
    </ligand>
</feature>
<dbReference type="PRINTS" id="PR00411">
    <property type="entry name" value="PNDRDTASEI"/>
</dbReference>
<dbReference type="AlphaFoldDB" id="A0A4Q0AGE9"/>
<evidence type="ECO:0000256" key="17">
    <source>
        <dbReference type="PIRSR" id="PIRSR000350-4"/>
    </source>
</evidence>
<feature type="domain" description="FAD/NAD(P)-binding" evidence="20">
    <location>
        <begin position="11"/>
        <end position="330"/>
    </location>
</feature>
<dbReference type="Gene3D" id="3.30.390.30">
    <property type="match status" value="1"/>
</dbReference>
<feature type="binding site" evidence="16">
    <location>
        <begin position="147"/>
        <end position="149"/>
    </location>
    <ligand>
        <name>FAD</name>
        <dbReference type="ChEBI" id="CHEBI:57692"/>
    </ligand>
</feature>
<feature type="domain" description="Pyridine nucleotide-disulphide oxidoreductase dimerisation" evidence="19">
    <location>
        <begin position="351"/>
        <end position="459"/>
    </location>
</feature>
<dbReference type="FunFam" id="3.30.390.30:FF:000001">
    <property type="entry name" value="Dihydrolipoyl dehydrogenase"/>
    <property type="match status" value="1"/>
</dbReference>
<comment type="similarity">
    <text evidence="1 18">Belongs to the class-I pyridine nucleotide-disulfide oxidoreductase family.</text>
</comment>
<sequence length="474" mass="50393">MLGKIKMKQEFDLVIIGGGAGAFAAAIKANELGAKTAFINSGLPLGGTCVNVGCVPSKTLLHAAKLLYTAKHHYVPGIELAVNNADYAAVVADELALVEKLRAEKYEQVLQGLENITFIEGQAVFVSSNAVKVSEQQIEAAKFIIATGSTAIVPSIEGLTEAGYITHTEAMSLKTVPKRLAVIGAGPVGLELAQLYARLGSQVIILQRANSIMPRAEPALTERLQQILQDEGMSIKTSVQVTKVVTENGVKTVYYSSSAGEESVAVDEILVAAGKMPNTASLNLATVGVTVDNKQAVATQSNLQTSQPHIYAVGDVTNLPLRLETTAGREGTYAALNALNGASKSIDYRSVPWTVFTDPQLASVGYTEDEQMAELKACACRTVTFDKLPKALITRRIEGVIKIAIHPQTKVIMGAHILAPNAGDLIAQAMVLIKNKNTIDDLEDMLPVFPTLSEAIKLAAMSFTRDVSKMSCCI</sequence>
<comment type="catalytic activity">
    <reaction evidence="15">
        <text>Hg + NADP(+) + H(+) = Hg(2+) + NADPH</text>
        <dbReference type="Rhea" id="RHEA:23856"/>
        <dbReference type="ChEBI" id="CHEBI:15378"/>
        <dbReference type="ChEBI" id="CHEBI:16170"/>
        <dbReference type="ChEBI" id="CHEBI:16793"/>
        <dbReference type="ChEBI" id="CHEBI:57783"/>
        <dbReference type="ChEBI" id="CHEBI:58349"/>
        <dbReference type="EC" id="1.16.1.1"/>
    </reaction>
</comment>
<keyword evidence="13 18" id="KW-0676">Redox-active center</keyword>
<dbReference type="GO" id="GO:0016668">
    <property type="term" value="F:oxidoreductase activity, acting on a sulfur group of donors, NAD(P) as acceptor"/>
    <property type="evidence" value="ECO:0007669"/>
    <property type="project" value="InterPro"/>
</dbReference>
<dbReference type="InterPro" id="IPR021179">
    <property type="entry name" value="Mercury_reductase_MerA"/>
</dbReference>
<dbReference type="InterPro" id="IPR023753">
    <property type="entry name" value="FAD/NAD-binding_dom"/>
</dbReference>
<comment type="subunit">
    <text evidence="2">Homodimer.</text>
</comment>
<dbReference type="Gene3D" id="3.50.50.60">
    <property type="entry name" value="FAD/NAD(P)-binding domain"/>
    <property type="match status" value="2"/>
</dbReference>
<protein>
    <recommendedName>
        <fullName evidence="4">Mercuric reductase</fullName>
        <ecNumber evidence="3">1.16.1.1</ecNumber>
    </recommendedName>
    <alternativeName>
        <fullName evidence="14">Hg(II) reductase</fullName>
    </alternativeName>
</protein>
<name>A0A4Q0AGE9_9BACT</name>
<comment type="cofactor">
    <cofactor evidence="16">
        <name>FAD</name>
        <dbReference type="ChEBI" id="CHEBI:57692"/>
    </cofactor>
    <text evidence="16">Binds 1 FAD per subunit.</text>
</comment>
<dbReference type="InterPro" id="IPR016156">
    <property type="entry name" value="FAD/NAD-linked_Rdtase_dimer_sf"/>
</dbReference>
<keyword evidence="5" id="KW-0475">Mercuric resistance</keyword>
<dbReference type="InterPro" id="IPR012999">
    <property type="entry name" value="Pyr_OxRdtase_I_AS"/>
</dbReference>
<dbReference type="PANTHER" id="PTHR43014:SF4">
    <property type="entry name" value="PYRIDINE NUCLEOTIDE-DISULFIDE OXIDOREDUCTASE RCLA-RELATED"/>
    <property type="match status" value="1"/>
</dbReference>
<feature type="binding site" evidence="16">
    <location>
        <position position="274"/>
    </location>
    <ligand>
        <name>NAD(+)</name>
        <dbReference type="ChEBI" id="CHEBI:57540"/>
    </ligand>
</feature>
<evidence type="ECO:0000256" key="12">
    <source>
        <dbReference type="ARBA" id="ARBA00023157"/>
    </source>
</evidence>
<evidence type="ECO:0000256" key="1">
    <source>
        <dbReference type="ARBA" id="ARBA00007532"/>
    </source>
</evidence>
<evidence type="ECO:0000256" key="3">
    <source>
        <dbReference type="ARBA" id="ARBA00012661"/>
    </source>
</evidence>
<evidence type="ECO:0000313" key="21">
    <source>
        <dbReference type="EMBL" id="RWZ78060.1"/>
    </source>
</evidence>
<accession>A0A4Q0AGE9</accession>
<evidence type="ECO:0000256" key="15">
    <source>
        <dbReference type="ARBA" id="ARBA00048984"/>
    </source>
</evidence>
<dbReference type="PRINTS" id="PR00368">
    <property type="entry name" value="FADPNR"/>
</dbReference>
<dbReference type="SUPFAM" id="SSF51905">
    <property type="entry name" value="FAD/NAD(P)-binding domain"/>
    <property type="match status" value="1"/>
</dbReference>
<dbReference type="Pfam" id="PF02852">
    <property type="entry name" value="Pyr_redox_dim"/>
    <property type="match status" value="1"/>
</dbReference>
<evidence type="ECO:0000256" key="2">
    <source>
        <dbReference type="ARBA" id="ARBA00011738"/>
    </source>
</evidence>
<evidence type="ECO:0000259" key="19">
    <source>
        <dbReference type="Pfam" id="PF02852"/>
    </source>
</evidence>
<dbReference type="PANTHER" id="PTHR43014">
    <property type="entry name" value="MERCURIC REDUCTASE"/>
    <property type="match status" value="1"/>
</dbReference>
<keyword evidence="11 18" id="KW-0560">Oxidoreductase</keyword>
<evidence type="ECO:0000256" key="6">
    <source>
        <dbReference type="ARBA" id="ARBA00022630"/>
    </source>
</evidence>
<keyword evidence="12" id="KW-1015">Disulfide bond</keyword>
<dbReference type="GO" id="GO:0050787">
    <property type="term" value="P:detoxification of mercury ion"/>
    <property type="evidence" value="ECO:0007669"/>
    <property type="project" value="InterPro"/>
</dbReference>
<keyword evidence="8 16" id="KW-0274">FAD</keyword>
<keyword evidence="22" id="KW-1185">Reference proteome</keyword>
<evidence type="ECO:0000256" key="5">
    <source>
        <dbReference type="ARBA" id="ARBA00022466"/>
    </source>
</evidence>
<evidence type="ECO:0000256" key="10">
    <source>
        <dbReference type="ARBA" id="ARBA00022914"/>
    </source>
</evidence>
<dbReference type="InterPro" id="IPR036188">
    <property type="entry name" value="FAD/NAD-bd_sf"/>
</dbReference>
<reference evidence="21" key="1">
    <citation type="submission" date="2019-01" db="EMBL/GenBank/DDBJ databases">
        <title>Genomic signatures and co-occurrence patterns of the ultra-small Saccharimodia (Patescibacteria phylum) suggest a symbiotic lifestyle.</title>
        <authorList>
            <person name="Lemos L."/>
            <person name="Medeiros J."/>
            <person name="Andreote F."/>
            <person name="Fernandes G."/>
            <person name="Varani A."/>
            <person name="Oliveira G."/>
            <person name="Pylro V."/>
        </authorList>
    </citation>
    <scope>NUCLEOTIDE SEQUENCE [LARGE SCALE GENOMIC DNA]</scope>
    <source>
        <strain evidence="21">AMD02</strain>
    </source>
</reference>
<dbReference type="EC" id="1.16.1.1" evidence="3"/>
<dbReference type="Pfam" id="PF07992">
    <property type="entry name" value="Pyr_redox_2"/>
    <property type="match status" value="1"/>
</dbReference>
<dbReference type="GO" id="GO:0045340">
    <property type="term" value="F:mercury ion binding"/>
    <property type="evidence" value="ECO:0007669"/>
    <property type="project" value="InterPro"/>
</dbReference>
<dbReference type="EMBL" id="SCKX01000002">
    <property type="protein sequence ID" value="RWZ78060.1"/>
    <property type="molecule type" value="Genomic_DNA"/>
</dbReference>
<evidence type="ECO:0000259" key="20">
    <source>
        <dbReference type="Pfam" id="PF07992"/>
    </source>
</evidence>
<dbReference type="NCBIfam" id="TIGR02053">
    <property type="entry name" value="MerA"/>
    <property type="match status" value="1"/>
</dbReference>
<dbReference type="SUPFAM" id="SSF55424">
    <property type="entry name" value="FAD/NAD-linked reductases, dimerisation (C-terminal) domain"/>
    <property type="match status" value="1"/>
</dbReference>
<evidence type="ECO:0000256" key="11">
    <source>
        <dbReference type="ARBA" id="ARBA00023002"/>
    </source>
</evidence>
<dbReference type="GO" id="GO:0016152">
    <property type="term" value="F:mercury (II) reductase (NADP+) activity"/>
    <property type="evidence" value="ECO:0007669"/>
    <property type="project" value="UniProtKB-EC"/>
</dbReference>
<dbReference type="InterPro" id="IPR001100">
    <property type="entry name" value="Pyr_nuc-diS_OxRdtase"/>
</dbReference>
<evidence type="ECO:0000256" key="14">
    <source>
        <dbReference type="ARBA" id="ARBA00031725"/>
    </source>
</evidence>
<keyword evidence="7" id="KW-0479">Metal-binding</keyword>
<gene>
    <name evidence="21" type="primary">merA</name>
    <name evidence="21" type="ORF">EOT05_04290</name>
</gene>
<dbReference type="GO" id="GO:0050660">
    <property type="term" value="F:flavin adenine dinucleotide binding"/>
    <property type="evidence" value="ECO:0007669"/>
    <property type="project" value="InterPro"/>
</dbReference>
<dbReference type="GO" id="GO:0003955">
    <property type="term" value="F:NAD(P)H dehydrogenase (quinone) activity"/>
    <property type="evidence" value="ECO:0007669"/>
    <property type="project" value="TreeGrafter"/>
</dbReference>
<dbReference type="GO" id="GO:0050661">
    <property type="term" value="F:NADP binding"/>
    <property type="evidence" value="ECO:0007669"/>
    <property type="project" value="InterPro"/>
</dbReference>
<keyword evidence="9" id="KW-0521">NADP</keyword>
<dbReference type="PIRSF" id="PIRSF000350">
    <property type="entry name" value="Mercury_reductase_MerA"/>
    <property type="match status" value="1"/>
</dbReference>
<dbReference type="PROSITE" id="PS00076">
    <property type="entry name" value="PYRIDINE_REDOX_1"/>
    <property type="match status" value="1"/>
</dbReference>
<evidence type="ECO:0000256" key="9">
    <source>
        <dbReference type="ARBA" id="ARBA00022857"/>
    </source>
</evidence>
<dbReference type="InterPro" id="IPR004099">
    <property type="entry name" value="Pyr_nucl-diS_OxRdtase_dimer"/>
</dbReference>
<evidence type="ECO:0000256" key="13">
    <source>
        <dbReference type="ARBA" id="ARBA00023284"/>
    </source>
</evidence>
<keyword evidence="6 18" id="KW-0285">Flavoprotein</keyword>
<evidence type="ECO:0000313" key="22">
    <source>
        <dbReference type="Proteomes" id="UP000289257"/>
    </source>
</evidence>
<evidence type="ECO:0000256" key="7">
    <source>
        <dbReference type="ARBA" id="ARBA00022723"/>
    </source>
</evidence>
<feature type="binding site" evidence="16">
    <location>
        <position position="315"/>
    </location>
    <ligand>
        <name>FAD</name>
        <dbReference type="ChEBI" id="CHEBI:57692"/>
    </ligand>
</feature>
<organism evidence="21 22">
    <name type="scientific">Candidatus Microsaccharimonas sossegonensis</name>
    <dbReference type="NCBI Taxonomy" id="2506948"/>
    <lineage>
        <taxon>Bacteria</taxon>
        <taxon>Candidatus Saccharimonadota</taxon>
        <taxon>Candidatus Saccharimonadia</taxon>
        <taxon>Candidatus Saccharimonadales</taxon>
        <taxon>Candidatus Saccharimonadaceae</taxon>
        <taxon>Candidatus Microsaccharimonas</taxon>
    </lineage>
</organism>
<proteinExistence type="inferred from homology"/>
<keyword evidence="16" id="KW-0547">Nucleotide-binding</keyword>
<evidence type="ECO:0000256" key="4">
    <source>
        <dbReference type="ARBA" id="ARBA00014791"/>
    </source>
</evidence>
<evidence type="ECO:0000256" key="16">
    <source>
        <dbReference type="PIRSR" id="PIRSR000350-3"/>
    </source>
</evidence>
<evidence type="ECO:0000256" key="18">
    <source>
        <dbReference type="RuleBase" id="RU003691"/>
    </source>
</evidence>
<dbReference type="Proteomes" id="UP000289257">
    <property type="component" value="Unassembled WGS sequence"/>
</dbReference>
<evidence type="ECO:0000256" key="8">
    <source>
        <dbReference type="ARBA" id="ARBA00022827"/>
    </source>
</evidence>